<feature type="region of interest" description="Disordered" evidence="1">
    <location>
        <begin position="255"/>
        <end position="293"/>
    </location>
</feature>
<dbReference type="InterPro" id="IPR043128">
    <property type="entry name" value="Rev_trsase/Diguanyl_cyclase"/>
</dbReference>
<accession>A0ABP1GBU0</accession>
<feature type="compositionally biased region" description="Low complexity" evidence="1">
    <location>
        <begin position="255"/>
        <end position="288"/>
    </location>
</feature>
<dbReference type="InterPro" id="IPR052230">
    <property type="entry name" value="DNA_polymerase_eta"/>
</dbReference>
<dbReference type="SUPFAM" id="SSF56672">
    <property type="entry name" value="DNA/RNA polymerases"/>
    <property type="match status" value="1"/>
</dbReference>
<dbReference type="InterPro" id="IPR043502">
    <property type="entry name" value="DNA/RNA_pol_sf"/>
</dbReference>
<feature type="domain" description="UmuC" evidence="2">
    <location>
        <begin position="1"/>
        <end position="54"/>
    </location>
</feature>
<comment type="caution">
    <text evidence="3">The sequence shown here is derived from an EMBL/GenBank/DDBJ whole genome shotgun (WGS) entry which is preliminary data.</text>
</comment>
<organism evidence="3 4">
    <name type="scientific">Coccomyxa viridis</name>
    <dbReference type="NCBI Taxonomy" id="1274662"/>
    <lineage>
        <taxon>Eukaryota</taxon>
        <taxon>Viridiplantae</taxon>
        <taxon>Chlorophyta</taxon>
        <taxon>core chlorophytes</taxon>
        <taxon>Trebouxiophyceae</taxon>
        <taxon>Trebouxiophyceae incertae sedis</taxon>
        <taxon>Coccomyxaceae</taxon>
        <taxon>Coccomyxa</taxon>
    </lineage>
</organism>
<protein>
    <submittedName>
        <fullName evidence="3">G11936 protein</fullName>
    </submittedName>
</protein>
<evidence type="ECO:0000313" key="3">
    <source>
        <dbReference type="EMBL" id="CAL5228750.1"/>
    </source>
</evidence>
<evidence type="ECO:0000313" key="4">
    <source>
        <dbReference type="Proteomes" id="UP001497392"/>
    </source>
</evidence>
<dbReference type="PROSITE" id="PS50173">
    <property type="entry name" value="UMUC"/>
    <property type="match status" value="1"/>
</dbReference>
<gene>
    <name evidence="3" type="primary">g11936</name>
    <name evidence="3" type="ORF">VP750_LOCUS10656</name>
</gene>
<proteinExistence type="predicted"/>
<dbReference type="Proteomes" id="UP001497392">
    <property type="component" value="Unassembled WGS sequence"/>
</dbReference>
<evidence type="ECO:0000256" key="1">
    <source>
        <dbReference type="SAM" id="MobiDB-lite"/>
    </source>
</evidence>
<feature type="region of interest" description="Disordered" evidence="1">
    <location>
        <begin position="376"/>
        <end position="411"/>
    </location>
</feature>
<evidence type="ECO:0000259" key="2">
    <source>
        <dbReference type="PROSITE" id="PS50173"/>
    </source>
</evidence>
<name>A0ABP1GBU0_9CHLO</name>
<dbReference type="PANTHER" id="PTHR45873">
    <property type="entry name" value="DNA POLYMERASE ETA"/>
    <property type="match status" value="1"/>
</dbReference>
<dbReference type="EMBL" id="CAXHTA020000019">
    <property type="protein sequence ID" value="CAL5228750.1"/>
    <property type="molecule type" value="Genomic_DNA"/>
</dbReference>
<feature type="region of interest" description="Disordered" evidence="1">
    <location>
        <begin position="211"/>
        <end position="241"/>
    </location>
</feature>
<dbReference type="InterPro" id="IPR001126">
    <property type="entry name" value="UmuC"/>
</dbReference>
<dbReference type="PANTHER" id="PTHR45873:SF5">
    <property type="entry name" value="UMUC DOMAIN-CONTAINING PROTEIN"/>
    <property type="match status" value="1"/>
</dbReference>
<sequence>MGSGFTSSAGIAANKLLAKISSALNKPHQQTIVPFRAVDGLMKDLPLEKLCNFGEMNCTTAGKVAALPHKALDASFGEERATSIARAVKELPKSMLAAKSFNTTSKGSQGDRSKASSAPRPGRDGYTTALLQEAGCMLLRKCCDIYPCTRLALQASDFVPTPLSEDQGAITRFFNGNQPQKAGGTLCTCNEFSSDLLTSALPHQAARLALQTREGKEEAGQSDSPRVGNGEGTQASKAPHQRSITALFKKTAAATAKPIGSKPAAEGSGASGKSAARPAAEAQQPAAELQGKPQALEHGVMDDRSGSAKVHRIIERASPQKPSGTATLRQAADVAGQLPYSSAGLHSGQADEALLDVDVAEQRRIMRDIWVRQHISRGSPRKADKGHAGNVKRKLKQAGEPGLGSNTTCTT</sequence>
<keyword evidence="4" id="KW-1185">Reference proteome</keyword>
<dbReference type="Gene3D" id="3.30.70.270">
    <property type="match status" value="1"/>
</dbReference>
<feature type="region of interest" description="Disordered" evidence="1">
    <location>
        <begin position="101"/>
        <end position="124"/>
    </location>
</feature>
<reference evidence="3 4" key="1">
    <citation type="submission" date="2024-06" db="EMBL/GenBank/DDBJ databases">
        <authorList>
            <person name="Kraege A."/>
            <person name="Thomma B."/>
        </authorList>
    </citation>
    <scope>NUCLEOTIDE SEQUENCE [LARGE SCALE GENOMIC DNA]</scope>
</reference>